<dbReference type="PANTHER" id="PTHR40111:SF1">
    <property type="entry name" value="CEPHALOSPORIN-C DEACETYLASE"/>
    <property type="match status" value="1"/>
</dbReference>
<feature type="chain" id="PRO_5037836599" evidence="4">
    <location>
        <begin position="29"/>
        <end position="475"/>
    </location>
</feature>
<sequence length="475" mass="54231">MKKSTYSLFIAILLAPALLFGQSKSSNDAIPSLPIPSLPLKQTTKEASAKSAEEQPSGDEDGDMIIKVNASPKKSLYKKDDKIKYSFDVKSTYKTKQEGKLSVLINTDLGDKVYEKAYNFKVGKNGSESMDISIPPQQAGFYQIKFMLNLTDYDDTVKRIFGVDPEKIKATTISKPNNFDDFWDGSKQTLSKIAPQFKVTKDIQQSTKEKDVYLIEMRSWDNALIRGWLTLPVKRPRHIPVKYRLPGYIVTMQPTMDDDEFAVFNLNVRGNGNSKDALKYHGEYNLNHIDSRDEYIYRAVYMDCVRGMDFISAYSDFFGLDMDKVAVVGGSQGACLAIVLAGLDNRVKLVTAELPLYSDLRDAIKIGPTLYPEKKSPIWMLNNYVQKNHYFTEKKLFALWDYYDPINFAPQVKCPVLLAVSLLDELCPPRCSYAMYNQLGSKKKETWVSPDLTHEVDESYYQFQYYWIKETFVLP</sequence>
<evidence type="ECO:0000256" key="1">
    <source>
        <dbReference type="PIRSR" id="PIRSR639069-1"/>
    </source>
</evidence>
<organism evidence="6 7">
    <name type="scientific">Mucilaginibacter agri</name>
    <dbReference type="NCBI Taxonomy" id="2695265"/>
    <lineage>
        <taxon>Bacteria</taxon>
        <taxon>Pseudomonadati</taxon>
        <taxon>Bacteroidota</taxon>
        <taxon>Sphingobacteriia</taxon>
        <taxon>Sphingobacteriales</taxon>
        <taxon>Sphingobacteriaceae</taxon>
        <taxon>Mucilaginibacter</taxon>
    </lineage>
</organism>
<accession>A0A965ZDW0</accession>
<protein>
    <submittedName>
        <fullName evidence="6">Prolyl oligopeptidase family serine peptidase</fullName>
    </submittedName>
</protein>
<reference evidence="6" key="2">
    <citation type="submission" date="2020-10" db="EMBL/GenBank/DDBJ databases">
        <title>Mucilaginibacter sp. nov., isolated from soil.</title>
        <authorList>
            <person name="Jeon C.O."/>
        </authorList>
    </citation>
    <scope>NUCLEOTIDE SEQUENCE</scope>
    <source>
        <strain evidence="6">R11</strain>
    </source>
</reference>
<dbReference type="AlphaFoldDB" id="A0A965ZDW0"/>
<dbReference type="InterPro" id="IPR008391">
    <property type="entry name" value="AXE1_dom"/>
</dbReference>
<feature type="domain" description="Acetyl xylan esterase" evidence="5">
    <location>
        <begin position="174"/>
        <end position="468"/>
    </location>
</feature>
<feature type="signal peptide" evidence="4">
    <location>
        <begin position="1"/>
        <end position="28"/>
    </location>
</feature>
<dbReference type="RefSeq" id="WP_166583991.1">
    <property type="nucleotide sequence ID" value="NZ_WWEO01000032.1"/>
</dbReference>
<evidence type="ECO:0000256" key="4">
    <source>
        <dbReference type="SAM" id="SignalP"/>
    </source>
</evidence>
<feature type="active site" description="Charge relay system" evidence="1">
    <location>
        <position position="454"/>
    </location>
</feature>
<comment type="caution">
    <text evidence="6">The sequence shown here is derived from an EMBL/GenBank/DDBJ whole genome shotgun (WGS) entry which is preliminary data.</text>
</comment>
<dbReference type="GO" id="GO:0005976">
    <property type="term" value="P:polysaccharide metabolic process"/>
    <property type="evidence" value="ECO:0007669"/>
    <property type="project" value="TreeGrafter"/>
</dbReference>
<feature type="active site" description="Nucleophile" evidence="1">
    <location>
        <position position="331"/>
    </location>
</feature>
<feature type="active site" description="Charge relay system" evidence="1">
    <location>
        <position position="424"/>
    </location>
</feature>
<dbReference type="Pfam" id="PF05448">
    <property type="entry name" value="AXE1"/>
    <property type="match status" value="1"/>
</dbReference>
<dbReference type="InterPro" id="IPR039069">
    <property type="entry name" value="CE7"/>
</dbReference>
<dbReference type="Gene3D" id="3.40.50.1820">
    <property type="entry name" value="alpha/beta hydrolase"/>
    <property type="match status" value="1"/>
</dbReference>
<evidence type="ECO:0000313" key="6">
    <source>
        <dbReference type="EMBL" id="NCD67967.1"/>
    </source>
</evidence>
<keyword evidence="7" id="KW-1185">Reference proteome</keyword>
<dbReference type="PANTHER" id="PTHR40111">
    <property type="entry name" value="CEPHALOSPORIN-C DEACETYLASE"/>
    <property type="match status" value="1"/>
</dbReference>
<proteinExistence type="predicted"/>
<evidence type="ECO:0000313" key="7">
    <source>
        <dbReference type="Proteomes" id="UP000638732"/>
    </source>
</evidence>
<feature type="compositionally biased region" description="Basic and acidic residues" evidence="3">
    <location>
        <begin position="43"/>
        <end position="53"/>
    </location>
</feature>
<reference evidence="6" key="1">
    <citation type="submission" date="2020-01" db="EMBL/GenBank/DDBJ databases">
        <authorList>
            <person name="Seo Y.L."/>
        </authorList>
    </citation>
    <scope>NUCLEOTIDE SEQUENCE</scope>
    <source>
        <strain evidence="6">R11</strain>
    </source>
</reference>
<dbReference type="EMBL" id="WWEO01000032">
    <property type="protein sequence ID" value="NCD67967.1"/>
    <property type="molecule type" value="Genomic_DNA"/>
</dbReference>
<feature type="binding site" evidence="2">
    <location>
        <position position="248"/>
    </location>
    <ligand>
        <name>substrate</name>
    </ligand>
</feature>
<dbReference type="GO" id="GO:0052689">
    <property type="term" value="F:carboxylic ester hydrolase activity"/>
    <property type="evidence" value="ECO:0007669"/>
    <property type="project" value="TreeGrafter"/>
</dbReference>
<evidence type="ECO:0000259" key="5">
    <source>
        <dbReference type="Pfam" id="PF05448"/>
    </source>
</evidence>
<dbReference type="Proteomes" id="UP000638732">
    <property type="component" value="Unassembled WGS sequence"/>
</dbReference>
<feature type="region of interest" description="Disordered" evidence="3">
    <location>
        <begin position="32"/>
        <end position="65"/>
    </location>
</feature>
<evidence type="ECO:0000256" key="3">
    <source>
        <dbReference type="SAM" id="MobiDB-lite"/>
    </source>
</evidence>
<evidence type="ECO:0000256" key="2">
    <source>
        <dbReference type="PIRSR" id="PIRSR639069-2"/>
    </source>
</evidence>
<dbReference type="InterPro" id="IPR029058">
    <property type="entry name" value="AB_hydrolase_fold"/>
</dbReference>
<gene>
    <name evidence="6" type="ORF">GSY63_01200</name>
</gene>
<keyword evidence="4" id="KW-0732">Signal</keyword>
<name>A0A965ZDW0_9SPHI</name>
<dbReference type="SUPFAM" id="SSF53474">
    <property type="entry name" value="alpha/beta-Hydrolases"/>
    <property type="match status" value="1"/>
</dbReference>